<dbReference type="Proteomes" id="UP001243195">
    <property type="component" value="Unassembled WGS sequence"/>
</dbReference>
<reference evidence="1" key="1">
    <citation type="submission" date="2023-08" db="EMBL/GenBank/DDBJ databases">
        <title>Emergence of clinically-relevant ST2 carbapenem-resistant Acinetobacter baumannii strains in hospital sewages in Zhejiang, East of China.</title>
        <authorList>
            <person name="Kaichao C."/>
            <person name="Zhang R."/>
        </authorList>
    </citation>
    <scope>NUCLEOTIDE SEQUENCE</scope>
    <source>
        <strain evidence="1">M-SY-60</strain>
    </source>
</reference>
<accession>A0AAW8JNJ2</accession>
<dbReference type="RefSeq" id="WP_308956159.1">
    <property type="nucleotide sequence ID" value="NZ_JAVICY010000012.1"/>
</dbReference>
<name>A0AAW8JNJ2_9GAMM</name>
<dbReference type="EMBL" id="JAVIDA010000011">
    <property type="protein sequence ID" value="MDQ9071734.1"/>
    <property type="molecule type" value="Genomic_DNA"/>
</dbReference>
<gene>
    <name evidence="1" type="ORF">RFH51_09705</name>
</gene>
<organism evidence="1 2">
    <name type="scientific">Acinetobacter gerneri</name>
    <dbReference type="NCBI Taxonomy" id="202952"/>
    <lineage>
        <taxon>Bacteria</taxon>
        <taxon>Pseudomonadati</taxon>
        <taxon>Pseudomonadota</taxon>
        <taxon>Gammaproteobacteria</taxon>
        <taxon>Moraxellales</taxon>
        <taxon>Moraxellaceae</taxon>
        <taxon>Acinetobacter</taxon>
    </lineage>
</organism>
<proteinExistence type="predicted"/>
<comment type="caution">
    <text evidence="1">The sequence shown here is derived from an EMBL/GenBank/DDBJ whole genome shotgun (WGS) entry which is preliminary data.</text>
</comment>
<evidence type="ECO:0000313" key="2">
    <source>
        <dbReference type="Proteomes" id="UP001243195"/>
    </source>
</evidence>
<sequence>MLLIVFFSCYSKAHTHTSKKRDCLNGGFVCIENKDGSKILIVNSKEYPAVSYYESVSIVGVDASNFQVINDYDYSSPVTIYSYFTIKNKIVYLKSIQTLSFPNTLPRGVRKECKAYINSIYNKPLEYYIDGTVFLEDKKLEKKICAIKKN</sequence>
<evidence type="ECO:0000313" key="1">
    <source>
        <dbReference type="EMBL" id="MDQ9071734.1"/>
    </source>
</evidence>
<protein>
    <submittedName>
        <fullName evidence="1">Uncharacterized protein</fullName>
    </submittedName>
</protein>
<dbReference type="AlphaFoldDB" id="A0AAW8JNJ2"/>